<evidence type="ECO:0000313" key="4">
    <source>
        <dbReference type="EMBL" id="GHP04731.1"/>
    </source>
</evidence>
<dbReference type="PANTHER" id="PTHR14950:SF37">
    <property type="entry name" value="ENDORIBONUCLEASE DICER"/>
    <property type="match status" value="1"/>
</dbReference>
<keyword evidence="5" id="KW-1185">Reference proteome</keyword>
<dbReference type="AlphaFoldDB" id="A0A830HGH7"/>
<dbReference type="Gene3D" id="1.10.1520.10">
    <property type="entry name" value="Ribonuclease III domain"/>
    <property type="match status" value="1"/>
</dbReference>
<proteinExistence type="predicted"/>
<gene>
    <name evidence="4" type="ORF">PPROV_000348400</name>
</gene>
<name>A0A830HGH7_9CHLO</name>
<dbReference type="CDD" id="cd00593">
    <property type="entry name" value="RIBOc"/>
    <property type="match status" value="1"/>
</dbReference>
<keyword evidence="1" id="KW-0378">Hydrolase</keyword>
<organism evidence="4 5">
    <name type="scientific">Pycnococcus provasolii</name>
    <dbReference type="NCBI Taxonomy" id="41880"/>
    <lineage>
        <taxon>Eukaryota</taxon>
        <taxon>Viridiplantae</taxon>
        <taxon>Chlorophyta</taxon>
        <taxon>Pseudoscourfieldiophyceae</taxon>
        <taxon>Pseudoscourfieldiales</taxon>
        <taxon>Pycnococcaceae</taxon>
        <taxon>Pycnococcus</taxon>
    </lineage>
</organism>
<evidence type="ECO:0000256" key="2">
    <source>
        <dbReference type="SAM" id="MobiDB-lite"/>
    </source>
</evidence>
<dbReference type="GO" id="GO:0006396">
    <property type="term" value="P:RNA processing"/>
    <property type="evidence" value="ECO:0007669"/>
    <property type="project" value="InterPro"/>
</dbReference>
<feature type="compositionally biased region" description="Low complexity" evidence="2">
    <location>
        <begin position="96"/>
        <end position="116"/>
    </location>
</feature>
<accession>A0A830HGH7</accession>
<evidence type="ECO:0000259" key="3">
    <source>
        <dbReference type="PROSITE" id="PS50142"/>
    </source>
</evidence>
<dbReference type="SUPFAM" id="SSF69065">
    <property type="entry name" value="RNase III domain-like"/>
    <property type="match status" value="1"/>
</dbReference>
<dbReference type="OrthoDB" id="416741at2759"/>
<dbReference type="SMART" id="SM00535">
    <property type="entry name" value="RIBOc"/>
    <property type="match status" value="1"/>
</dbReference>
<dbReference type="EMBL" id="BNJQ01000008">
    <property type="protein sequence ID" value="GHP04731.1"/>
    <property type="molecule type" value="Genomic_DNA"/>
</dbReference>
<protein>
    <recommendedName>
        <fullName evidence="3">RNase III domain-containing protein</fullName>
    </recommendedName>
</protein>
<evidence type="ECO:0000313" key="5">
    <source>
        <dbReference type="Proteomes" id="UP000660262"/>
    </source>
</evidence>
<comment type="caution">
    <text evidence="4">The sequence shown here is derived from an EMBL/GenBank/DDBJ whole genome shotgun (WGS) entry which is preliminary data.</text>
</comment>
<feature type="region of interest" description="Disordered" evidence="2">
    <location>
        <begin position="96"/>
        <end position="137"/>
    </location>
</feature>
<feature type="domain" description="RNase III" evidence="3">
    <location>
        <begin position="144"/>
        <end position="283"/>
    </location>
</feature>
<dbReference type="Proteomes" id="UP000660262">
    <property type="component" value="Unassembled WGS sequence"/>
</dbReference>
<dbReference type="PANTHER" id="PTHR14950">
    <property type="entry name" value="DICER-RELATED"/>
    <property type="match status" value="1"/>
</dbReference>
<dbReference type="GO" id="GO:0004525">
    <property type="term" value="F:ribonuclease III activity"/>
    <property type="evidence" value="ECO:0007669"/>
    <property type="project" value="InterPro"/>
</dbReference>
<dbReference type="PROSITE" id="PS50142">
    <property type="entry name" value="RNASE_3_2"/>
    <property type="match status" value="1"/>
</dbReference>
<dbReference type="InterPro" id="IPR036389">
    <property type="entry name" value="RNase_III_sf"/>
</dbReference>
<reference evidence="4" key="1">
    <citation type="submission" date="2020-10" db="EMBL/GenBank/DDBJ databases">
        <title>Unveiling of a novel bifunctional photoreceptor, Dualchrome1, isolated from a cosmopolitan green alga.</title>
        <authorList>
            <person name="Suzuki S."/>
            <person name="Kawachi M."/>
        </authorList>
    </citation>
    <scope>NUCLEOTIDE SEQUENCE</scope>
    <source>
        <strain evidence="4">NIES 2893</strain>
    </source>
</reference>
<sequence>MFHVSFVFTRCLRYHTVRLQHTFTCTPSTPSSQILPLLRLRRLGSCGPGLESCGSLSMSIIPGLQFHSRLSTLSPFSANSARRHVHATTYVQCTTPSSQAAASSTAPSPSSSSSSTEGLAQEERVRDTPQQKQASSERLVSFAPHVYEAKLDYAFHDRRWLSRAVHNLGRRRVRGWVSSATLPGEDSYEILEFLGDKVLSLTVAELLMRDTLAVDGSITEGVITRIGHALVCEGNLADIGRKKLDLSELLVHLLDVQDRDQLSDKMLCDAVEALIGAVYEDARECALSVRPDLQSGVAAAAGFAAASKVATNLITRKGQKSFLDRTDLQDLIFLGPETPSEAQSILPIKIALPSGYEGEDFDYIPRSMEREALAGDYTSLLNNYIQRLWGYCRKKSGVENDSSRMMVKYSRGDSFNAPNDKPIHVAIVECVVPHDYDLNLAAGVSDGTHDDMISSLKKMKDFDVAAMLAKHDLVALDDDGCRRVQAAGISFNSRLAKQRASKRVVDRLMTIKTDHQDHQGYQGRITRKMQRKREKCKEKEVR</sequence>
<evidence type="ECO:0000256" key="1">
    <source>
        <dbReference type="ARBA" id="ARBA00022801"/>
    </source>
</evidence>
<dbReference type="Pfam" id="PF00636">
    <property type="entry name" value="Ribonuclease_3"/>
    <property type="match status" value="1"/>
</dbReference>
<dbReference type="InterPro" id="IPR000999">
    <property type="entry name" value="RNase_III_dom"/>
</dbReference>